<evidence type="ECO:0000313" key="2">
    <source>
        <dbReference type="EMBL" id="PMS35885.1"/>
    </source>
</evidence>
<feature type="transmembrane region" description="Helical" evidence="1">
    <location>
        <begin position="84"/>
        <end position="104"/>
    </location>
</feature>
<feature type="transmembrane region" description="Helical" evidence="1">
    <location>
        <begin position="174"/>
        <end position="195"/>
    </location>
</feature>
<organism evidence="2 3">
    <name type="scientific">Trinickia symbiotica</name>
    <dbReference type="NCBI Taxonomy" id="863227"/>
    <lineage>
        <taxon>Bacteria</taxon>
        <taxon>Pseudomonadati</taxon>
        <taxon>Pseudomonadota</taxon>
        <taxon>Betaproteobacteria</taxon>
        <taxon>Burkholderiales</taxon>
        <taxon>Burkholderiaceae</taxon>
        <taxon>Trinickia</taxon>
    </lineage>
</organism>
<dbReference type="AlphaFoldDB" id="A0A2N7X329"/>
<dbReference type="RefSeq" id="WP_018443887.1">
    <property type="nucleotide sequence ID" value="NZ_KB890218.1"/>
</dbReference>
<accession>A0A2N7X329</accession>
<protein>
    <recommendedName>
        <fullName evidence="4">Transmembrane protein</fullName>
    </recommendedName>
</protein>
<proteinExistence type="predicted"/>
<dbReference type="OrthoDB" id="7062026at2"/>
<feature type="transmembrane region" description="Helical" evidence="1">
    <location>
        <begin position="5"/>
        <end position="23"/>
    </location>
</feature>
<feature type="transmembrane region" description="Helical" evidence="1">
    <location>
        <begin position="59"/>
        <end position="78"/>
    </location>
</feature>
<keyword evidence="1" id="KW-0812">Transmembrane</keyword>
<reference evidence="2 3" key="1">
    <citation type="submission" date="2018-01" db="EMBL/GenBank/DDBJ databases">
        <title>Whole genome analyses suggest that Burkholderia sensu lato contains two further novel genera in the rhizoxinica-symbiotica group Mycetohabitans gen. nov., and Trinickia gen. nov.: implications for the evolution of diazotrophy and nodulation in the Burkholderiaceae.</title>
        <authorList>
            <person name="Estrada-de los Santos P."/>
            <person name="Palmer M."/>
            <person name="Chavez-Ramirez B."/>
            <person name="Beukes C."/>
            <person name="Steenkamp E.T."/>
            <person name="Hirsch A.M."/>
            <person name="Manyaka P."/>
            <person name="Maluk M."/>
            <person name="Lafos M."/>
            <person name="Crook M."/>
            <person name="Gross E."/>
            <person name="Simon M.F."/>
            <person name="Bueno dos Reis Junior F."/>
            <person name="Poole P.S."/>
            <person name="Venter S.N."/>
            <person name="James E.K."/>
        </authorList>
    </citation>
    <scope>NUCLEOTIDE SEQUENCE [LARGE SCALE GENOMIC DNA]</scope>
    <source>
        <strain evidence="2 3">JPY 581</strain>
    </source>
</reference>
<keyword evidence="1" id="KW-1133">Transmembrane helix</keyword>
<name>A0A2N7X329_9BURK</name>
<evidence type="ECO:0008006" key="4">
    <source>
        <dbReference type="Google" id="ProtNLM"/>
    </source>
</evidence>
<dbReference type="STRING" id="863227.GCA_000373005_05277"/>
<dbReference type="EMBL" id="PNYC01000009">
    <property type="protein sequence ID" value="PMS35885.1"/>
    <property type="molecule type" value="Genomic_DNA"/>
</dbReference>
<feature type="transmembrane region" description="Helical" evidence="1">
    <location>
        <begin position="145"/>
        <end position="168"/>
    </location>
</feature>
<dbReference type="NCBIfam" id="NF041646">
    <property type="entry name" value="VC0807_fam"/>
    <property type="match status" value="1"/>
</dbReference>
<feature type="transmembrane region" description="Helical" evidence="1">
    <location>
        <begin position="35"/>
        <end position="52"/>
    </location>
</feature>
<comment type="caution">
    <text evidence="2">The sequence shown here is derived from an EMBL/GenBank/DDBJ whole genome shotgun (WGS) entry which is preliminary data.</text>
</comment>
<evidence type="ECO:0000313" key="3">
    <source>
        <dbReference type="Proteomes" id="UP000235777"/>
    </source>
</evidence>
<keyword evidence="1" id="KW-0472">Membrane</keyword>
<keyword evidence="3" id="KW-1185">Reference proteome</keyword>
<sequence length="222" mass="24294">MKIKAAGLALELAVNLLLPWLMYRLALPYVGRAGALYASAVPPLVWSLAGFARSRRLDALSVLVLVGIALSIAMMALGGSPRILLVRESLVSGVIGVVFLLSLLRDRPLTFYLARATVARENGSGAARFEALWHERAALRASIRLMTLVWGAGLTAETLLRCWLAWHWPVERCLVVLPLISYSIYGGLMLWTFWFRGRLRAREQSASGSVAGQPDGTSIHRG</sequence>
<gene>
    <name evidence="2" type="ORF">C0Z20_16320</name>
</gene>
<evidence type="ECO:0000256" key="1">
    <source>
        <dbReference type="SAM" id="Phobius"/>
    </source>
</evidence>
<dbReference type="Proteomes" id="UP000235777">
    <property type="component" value="Unassembled WGS sequence"/>
</dbReference>